<dbReference type="RefSeq" id="WP_115310282.1">
    <property type="nucleotide sequence ID" value="NZ_UHIO01000001.1"/>
</dbReference>
<dbReference type="AlphaFoldDB" id="A0A380NKV2"/>
<name>A0A380NKV2_9FIRM</name>
<keyword evidence="1" id="KW-0285">Flavoprotein</keyword>
<evidence type="ECO:0000313" key="6">
    <source>
        <dbReference type="Proteomes" id="UP000255367"/>
    </source>
</evidence>
<dbReference type="GO" id="GO:0010181">
    <property type="term" value="F:FMN binding"/>
    <property type="evidence" value="ECO:0007669"/>
    <property type="project" value="InterPro"/>
</dbReference>
<feature type="domain" description="NADH:flavin oxidoreductase/NADH oxidase N-terminal" evidence="4">
    <location>
        <begin position="14"/>
        <end position="334"/>
    </location>
</feature>
<reference evidence="5 6" key="1">
    <citation type="submission" date="2018-06" db="EMBL/GenBank/DDBJ databases">
        <authorList>
            <consortium name="Pathogen Informatics"/>
            <person name="Doyle S."/>
        </authorList>
    </citation>
    <scope>NUCLEOTIDE SEQUENCE [LARGE SCALE GENOMIC DNA]</scope>
    <source>
        <strain evidence="5 6">NCTC12020</strain>
    </source>
</reference>
<accession>A0A380NKV2</accession>
<evidence type="ECO:0000256" key="1">
    <source>
        <dbReference type="ARBA" id="ARBA00022630"/>
    </source>
</evidence>
<dbReference type="InterPro" id="IPR051799">
    <property type="entry name" value="NADH_flavin_oxidoreductase"/>
</dbReference>
<dbReference type="SUPFAM" id="SSF51395">
    <property type="entry name" value="FMN-linked oxidoreductases"/>
    <property type="match status" value="1"/>
</dbReference>
<dbReference type="EC" id="1.-.-.-" evidence="5"/>
<dbReference type="PANTHER" id="PTHR43656">
    <property type="entry name" value="BINDING OXIDOREDUCTASE, PUTATIVE (AFU_ORTHOLOGUE AFUA_2G08260)-RELATED"/>
    <property type="match status" value="1"/>
</dbReference>
<dbReference type="PANTHER" id="PTHR43656:SF2">
    <property type="entry name" value="BINDING OXIDOREDUCTASE, PUTATIVE (AFU_ORTHOLOGUE AFUA_2G08260)-RELATED"/>
    <property type="match status" value="1"/>
</dbReference>
<evidence type="ECO:0000259" key="4">
    <source>
        <dbReference type="Pfam" id="PF00724"/>
    </source>
</evidence>
<proteinExistence type="predicted"/>
<dbReference type="InterPro" id="IPR013785">
    <property type="entry name" value="Aldolase_TIM"/>
</dbReference>
<protein>
    <submittedName>
        <fullName evidence="5">NADH oxidase</fullName>
        <ecNumber evidence="5">1.-.-.-</ecNumber>
    </submittedName>
</protein>
<dbReference type="InterPro" id="IPR001155">
    <property type="entry name" value="OxRdtase_FMN_N"/>
</dbReference>
<dbReference type="OrthoDB" id="9772736at2"/>
<dbReference type="Proteomes" id="UP000255367">
    <property type="component" value="Unassembled WGS sequence"/>
</dbReference>
<feature type="region of interest" description="Disordered" evidence="3">
    <location>
        <begin position="110"/>
        <end position="134"/>
    </location>
</feature>
<dbReference type="EMBL" id="UHIO01000001">
    <property type="protein sequence ID" value="SUP43205.1"/>
    <property type="molecule type" value="Genomic_DNA"/>
</dbReference>
<dbReference type="CDD" id="cd04735">
    <property type="entry name" value="OYE_like_4_FMN"/>
    <property type="match status" value="1"/>
</dbReference>
<organism evidence="5 6">
    <name type="scientific">Veillonella criceti</name>
    <dbReference type="NCBI Taxonomy" id="103891"/>
    <lineage>
        <taxon>Bacteria</taxon>
        <taxon>Bacillati</taxon>
        <taxon>Bacillota</taxon>
        <taxon>Negativicutes</taxon>
        <taxon>Veillonellales</taxon>
        <taxon>Veillonellaceae</taxon>
        <taxon>Veillonella</taxon>
    </lineage>
</organism>
<dbReference type="GO" id="GO:0016491">
    <property type="term" value="F:oxidoreductase activity"/>
    <property type="evidence" value="ECO:0007669"/>
    <property type="project" value="UniProtKB-KW"/>
</dbReference>
<evidence type="ECO:0000256" key="2">
    <source>
        <dbReference type="ARBA" id="ARBA00023002"/>
    </source>
</evidence>
<keyword evidence="6" id="KW-1185">Reference proteome</keyword>
<evidence type="ECO:0000313" key="5">
    <source>
        <dbReference type="EMBL" id="SUP43205.1"/>
    </source>
</evidence>
<dbReference type="Gene3D" id="3.20.20.70">
    <property type="entry name" value="Aldolase class I"/>
    <property type="match status" value="1"/>
</dbReference>
<evidence type="ECO:0000256" key="3">
    <source>
        <dbReference type="SAM" id="MobiDB-lite"/>
    </source>
</evidence>
<sequence length="368" mass="41412">MKQLTEQVRLRNGVILKNRLAIPPMTTRMSYYDDTVTGDEIAYYGMRTGDAGLFITGVAHIQPNGRGWTGELGVYDDKFLPGLSKLATTIKQNGTKAVLQIFHAGRMSDSKTLEGEQPVAPSAVAAEREGSEVPRELTNTEIEEIIENFKAATVRAIKAGFDGIELHGANHYLLHQFFSPHSNRREDQWGGSLEKRYTFIERVVDGVLGVVKEMNVPDFIVGYRFSPREETDPGFNLEETLWLVDKLADKELDYLHISLTRYDRATNIQKYADKSMLQYVYETINGRLPLISVGDIHTREDVATALQYSDIAAIGTGVLIDPKWFAKILAGRDSEIRKTLNLQDKELLMISNGTYAFMEMKTPELLVK</sequence>
<keyword evidence="2 5" id="KW-0560">Oxidoreductase</keyword>
<gene>
    <name evidence="5" type="ORF">NCTC12020_01104</name>
</gene>
<dbReference type="Pfam" id="PF00724">
    <property type="entry name" value="Oxidored_FMN"/>
    <property type="match status" value="1"/>
</dbReference>